<protein>
    <submittedName>
        <fullName evidence="1">Glycosyltransferase family 39 protein</fullName>
    </submittedName>
</protein>
<evidence type="ECO:0000313" key="2">
    <source>
        <dbReference type="Proteomes" id="UP001380953"/>
    </source>
</evidence>
<dbReference type="Proteomes" id="UP001380953">
    <property type="component" value="Unassembled WGS sequence"/>
</dbReference>
<evidence type="ECO:0000313" key="1">
    <source>
        <dbReference type="EMBL" id="MEJ8306029.1"/>
    </source>
</evidence>
<organism evidence="1 2">
    <name type="scientific">Saccharibacillus sacchari</name>
    <dbReference type="NCBI Taxonomy" id="456493"/>
    <lineage>
        <taxon>Bacteria</taxon>
        <taxon>Bacillati</taxon>
        <taxon>Bacillota</taxon>
        <taxon>Bacilli</taxon>
        <taxon>Bacillales</taxon>
        <taxon>Paenibacillaceae</taxon>
        <taxon>Saccharibacillus</taxon>
    </lineage>
</organism>
<keyword evidence="2" id="KW-1185">Reference proteome</keyword>
<dbReference type="EMBL" id="JBBKAR010000048">
    <property type="protein sequence ID" value="MEJ8306029.1"/>
    <property type="molecule type" value="Genomic_DNA"/>
</dbReference>
<name>A0ACC6PGK4_9BACL</name>
<reference evidence="1" key="1">
    <citation type="submission" date="2024-03" db="EMBL/GenBank/DDBJ databases">
        <title>Whole genome sequecning of epiphytes from Marcgravia umbellata leaves.</title>
        <authorList>
            <person name="Kumar G."/>
            <person name="Savka M.A."/>
        </authorList>
    </citation>
    <scope>NUCLEOTIDE SEQUENCE</scope>
    <source>
        <strain evidence="1">RIT_BL5</strain>
    </source>
</reference>
<comment type="caution">
    <text evidence="1">The sequence shown here is derived from an EMBL/GenBank/DDBJ whole genome shotgun (WGS) entry which is preliminary data.</text>
</comment>
<accession>A0ACC6PGK4</accession>
<gene>
    <name evidence="1" type="ORF">WKI47_19185</name>
</gene>
<proteinExistence type="predicted"/>
<sequence length="669" mass="71308">MNARLLKKIDPIPAMLALAALFLSLYQIQKSGNLNAYYTAAVTSMTQSFHNFFYNSFDPGGFISIDKPPVAFWLQAISVKLLGLHSWTLALPSALAFAGSVILLYLIVRASFGLAAGRLAALILTFTPIAAAVSRTNNVDSVLVFFLLLAVYVLTRAVANGSLFQLCLAFALVGVGFNTKMLQAYLVLPAFFVFVWAAYRMRKSDWKKTLRHLTAATGVLVAVSLSWAIIVDATPADQRPYVGSSQHNSVLELALGYNGIGRLTGDLSGSSAARQNAARIAAQDASLIPALPSGLDASRLEAAGVPTDNPVQEKHAFAPASLAGTMSSTGEDGPPGLLRLFDVKLAGQITWLLPFALFGAVLLWIRRPERRVAVMLWAGWLLPMIVVFSLAGYFHRYYLIMLAPGIAALAGAAIAELCRSRQWRWIAPGAALAFGTAAYIVYDDGFPAIGLACAALGLISLLGLFVKKRGASKITLTVTLTALLAAPAYWALTPSLYGVSARQPYASPHLAEGGGSWSRDGEPLDTALVDYLIRNRGNAKYLAAMPSSNSGADSLIIQTGLPVLAWGGFKGVDPALNITGLQKMAKSGELRYVLIGGTHNTQDALARWVESNGTPVPESAWNAMKPASEQTLGTPARDTQSIVGAIGQVVDTLGLNRTYTLYDLSNLSL</sequence>